<sequence>MQAEMSAGSQIQMAPQGNLNSGQPVHSQDSNMSTVVMCLTSKRRVRDASNIYSSAGFDSDINSRSKRF</sequence>
<protein>
    <submittedName>
        <fullName evidence="2">Uncharacterized protein</fullName>
    </submittedName>
</protein>
<feature type="compositionally biased region" description="Polar residues" evidence="1">
    <location>
        <begin position="7"/>
        <end position="31"/>
    </location>
</feature>
<evidence type="ECO:0000256" key="1">
    <source>
        <dbReference type="SAM" id="MobiDB-lite"/>
    </source>
</evidence>
<reference evidence="2" key="1">
    <citation type="submission" date="2020-11" db="EMBL/GenBank/DDBJ databases">
        <authorList>
            <person name="Tran Van P."/>
        </authorList>
    </citation>
    <scope>NUCLEOTIDE SEQUENCE</scope>
</reference>
<feature type="region of interest" description="Disordered" evidence="1">
    <location>
        <begin position="1"/>
        <end position="31"/>
    </location>
</feature>
<dbReference type="EMBL" id="OD567002">
    <property type="protein sequence ID" value="CAD7444963.1"/>
    <property type="molecule type" value="Genomic_DNA"/>
</dbReference>
<name>A0A7R9F2S7_9NEOP</name>
<organism evidence="2">
    <name type="scientific">Timema bartmani</name>
    <dbReference type="NCBI Taxonomy" id="61472"/>
    <lineage>
        <taxon>Eukaryota</taxon>
        <taxon>Metazoa</taxon>
        <taxon>Ecdysozoa</taxon>
        <taxon>Arthropoda</taxon>
        <taxon>Hexapoda</taxon>
        <taxon>Insecta</taxon>
        <taxon>Pterygota</taxon>
        <taxon>Neoptera</taxon>
        <taxon>Polyneoptera</taxon>
        <taxon>Phasmatodea</taxon>
        <taxon>Timematodea</taxon>
        <taxon>Timematoidea</taxon>
        <taxon>Timematidae</taxon>
        <taxon>Timema</taxon>
    </lineage>
</organism>
<dbReference type="AlphaFoldDB" id="A0A7R9F2S7"/>
<evidence type="ECO:0000313" key="2">
    <source>
        <dbReference type="EMBL" id="CAD7444963.1"/>
    </source>
</evidence>
<accession>A0A7R9F2S7</accession>
<proteinExistence type="predicted"/>
<gene>
    <name evidence="2" type="ORF">TBIB3V08_LOCUS7327</name>
</gene>